<comment type="subcellular location">
    <subcellularLocation>
        <location evidence="1">Periplasm</location>
    </subcellularLocation>
</comment>
<dbReference type="PROSITE" id="PS51318">
    <property type="entry name" value="TAT"/>
    <property type="match status" value="1"/>
</dbReference>
<sequence length="381" mass="41582">MTKYRDHIPAKEFLTHLESLRKGSISRRHFLAVTGIGAATSLLAASLPGRAFAQAIGDRVGIATWPNYHDPANLDAFRDATGAAVDVNVFGSNEEMLAKLQAGATGWDVVVATNYTISTYVEEGIIQELDLTQIPNFDRAATDPRFADPGVIDGKTYAIPRNIGTTGYCVNSNDLEGAEAKSWKDFWDLARDKLSGRAMVHDYQLTAIGNALKYYGYSFNSVDSAELADAEKLLIEAKPHLFAINSDYQPSMRSGDASMSMCWTGDAVQLQRDMPEILYVLGTEGGELWSDFFTIPTSAPNKAAAYALINFLLEPQMAAKEALFHGYPTGDSRVDALLPEEMRNSEILYPAADLLNALEFGAAVTLTNPERAEIMARFKAA</sequence>
<evidence type="ECO:0000256" key="4">
    <source>
        <dbReference type="ARBA" id="ARBA00022764"/>
    </source>
</evidence>
<evidence type="ECO:0000256" key="1">
    <source>
        <dbReference type="ARBA" id="ARBA00004418"/>
    </source>
</evidence>
<dbReference type="EMBL" id="JAVDBT010000013">
    <property type="protein sequence ID" value="MDQ2067469.1"/>
    <property type="molecule type" value="Genomic_DNA"/>
</dbReference>
<evidence type="ECO:0000256" key="2">
    <source>
        <dbReference type="ARBA" id="ARBA00022448"/>
    </source>
</evidence>
<dbReference type="RefSeq" id="WP_306681173.1">
    <property type="nucleotide sequence ID" value="NZ_JAVDBT010000013.1"/>
</dbReference>
<accession>A0ABU0W0I3</accession>
<keyword evidence="6" id="KW-1185">Reference proteome</keyword>
<dbReference type="PANTHER" id="PTHR30222:SF17">
    <property type="entry name" value="SPERMIDINE_PUTRESCINE-BINDING PERIPLASMIC PROTEIN"/>
    <property type="match status" value="1"/>
</dbReference>
<keyword evidence="2" id="KW-0813">Transport</keyword>
<dbReference type="Pfam" id="PF13416">
    <property type="entry name" value="SBP_bac_8"/>
    <property type="match status" value="1"/>
</dbReference>
<dbReference type="InterPro" id="IPR001188">
    <property type="entry name" value="Sperm_putr-bd"/>
</dbReference>
<comment type="caution">
    <text evidence="5">The sequence shown here is derived from an EMBL/GenBank/DDBJ whole genome shotgun (WGS) entry which is preliminary data.</text>
</comment>
<dbReference type="Proteomes" id="UP001239680">
    <property type="component" value="Unassembled WGS sequence"/>
</dbReference>
<dbReference type="PANTHER" id="PTHR30222">
    <property type="entry name" value="SPERMIDINE/PUTRESCINE-BINDING PERIPLASMIC PROTEIN"/>
    <property type="match status" value="1"/>
</dbReference>
<keyword evidence="3" id="KW-0732">Signal</keyword>
<dbReference type="InterPro" id="IPR006311">
    <property type="entry name" value="TAT_signal"/>
</dbReference>
<name>A0ABU0W0I3_9RHOB</name>
<reference evidence="5 6" key="1">
    <citation type="submission" date="2023-08" db="EMBL/GenBank/DDBJ databases">
        <title>Characterization of two Paracoccaceae strains isolated from Phycosphere and proposal of Xinfangfangia lacusdiani sp. nov.</title>
        <authorList>
            <person name="Deng Y."/>
            <person name="Zhang Y.Q."/>
        </authorList>
    </citation>
    <scope>NUCLEOTIDE SEQUENCE [LARGE SCALE GENOMIC DNA]</scope>
    <source>
        <strain evidence="5 6">CPCC 101601</strain>
    </source>
</reference>
<keyword evidence="4" id="KW-0574">Periplasm</keyword>
<evidence type="ECO:0000313" key="5">
    <source>
        <dbReference type="EMBL" id="MDQ2067469.1"/>
    </source>
</evidence>
<proteinExistence type="predicted"/>
<dbReference type="CDD" id="cd13590">
    <property type="entry name" value="PBP2_PotD_PotF_like"/>
    <property type="match status" value="1"/>
</dbReference>
<organism evidence="5 6">
    <name type="scientific">Pseudogemmobacter lacusdianii</name>
    <dbReference type="NCBI Taxonomy" id="3069608"/>
    <lineage>
        <taxon>Bacteria</taxon>
        <taxon>Pseudomonadati</taxon>
        <taxon>Pseudomonadota</taxon>
        <taxon>Alphaproteobacteria</taxon>
        <taxon>Rhodobacterales</taxon>
        <taxon>Paracoccaceae</taxon>
        <taxon>Pseudogemmobacter</taxon>
    </lineage>
</organism>
<gene>
    <name evidence="5" type="ORF">Q9295_13905</name>
</gene>
<evidence type="ECO:0000313" key="6">
    <source>
        <dbReference type="Proteomes" id="UP001239680"/>
    </source>
</evidence>
<evidence type="ECO:0000256" key="3">
    <source>
        <dbReference type="ARBA" id="ARBA00022729"/>
    </source>
</evidence>
<dbReference type="PRINTS" id="PR00909">
    <property type="entry name" value="SPERMDNBNDNG"/>
</dbReference>
<dbReference type="InterPro" id="IPR006059">
    <property type="entry name" value="SBP"/>
</dbReference>
<dbReference type="SUPFAM" id="SSF53850">
    <property type="entry name" value="Periplasmic binding protein-like II"/>
    <property type="match status" value="1"/>
</dbReference>
<protein>
    <submittedName>
        <fullName evidence="5">Extracellular solute-binding protein</fullName>
    </submittedName>
</protein>
<dbReference type="Gene3D" id="3.40.190.10">
    <property type="entry name" value="Periplasmic binding protein-like II"/>
    <property type="match status" value="2"/>
</dbReference>